<comment type="caution">
    <text evidence="2">The sequence shown here is derived from an EMBL/GenBank/DDBJ whole genome shotgun (WGS) entry which is preliminary data.</text>
</comment>
<dbReference type="InterPro" id="IPR036291">
    <property type="entry name" value="NAD(P)-bd_dom_sf"/>
</dbReference>
<dbReference type="Gene3D" id="3.40.50.720">
    <property type="entry name" value="NAD(P)-binding Rossmann-like Domain"/>
    <property type="match status" value="1"/>
</dbReference>
<dbReference type="Pfam" id="PF00106">
    <property type="entry name" value="adh_short"/>
    <property type="match status" value="1"/>
</dbReference>
<dbReference type="EMBL" id="JBHFFA010000006">
    <property type="protein sequence ID" value="KAL2623257.1"/>
    <property type="molecule type" value="Genomic_DNA"/>
</dbReference>
<comment type="similarity">
    <text evidence="1">Belongs to the short-chain dehydrogenases/reductases (SDR) family.</text>
</comment>
<protein>
    <recommendedName>
        <fullName evidence="4">Short-chain dehydrogenase/reductase</fullName>
    </recommendedName>
</protein>
<dbReference type="SUPFAM" id="SSF51735">
    <property type="entry name" value="NAD(P)-binding Rossmann-fold domains"/>
    <property type="match status" value="1"/>
</dbReference>
<reference evidence="2 3" key="1">
    <citation type="submission" date="2024-09" db="EMBL/GenBank/DDBJ databases">
        <title>Chromosome-scale assembly of Riccia fluitans.</title>
        <authorList>
            <person name="Paukszto L."/>
            <person name="Sawicki J."/>
            <person name="Karawczyk K."/>
            <person name="Piernik-Szablinska J."/>
            <person name="Szczecinska M."/>
            <person name="Mazdziarz M."/>
        </authorList>
    </citation>
    <scope>NUCLEOTIDE SEQUENCE [LARGE SCALE GENOMIC DNA]</scope>
    <source>
        <strain evidence="2">Rf_01</strain>
        <tissue evidence="2">Aerial parts of the thallus</tissue>
    </source>
</reference>
<dbReference type="Proteomes" id="UP001605036">
    <property type="component" value="Unassembled WGS sequence"/>
</dbReference>
<dbReference type="AlphaFoldDB" id="A0ABD1YC58"/>
<dbReference type="InterPro" id="IPR055280">
    <property type="entry name" value="TIC32"/>
</dbReference>
<dbReference type="PANTHER" id="PTHR48476">
    <property type="entry name" value="SHORT-CHAIN DEHYDROGENASE TIC 32, CHLOROPLASTIC-LIKE"/>
    <property type="match status" value="1"/>
</dbReference>
<evidence type="ECO:0000256" key="1">
    <source>
        <dbReference type="RuleBase" id="RU000363"/>
    </source>
</evidence>
<gene>
    <name evidence="2" type="ORF">R1flu_003462</name>
</gene>
<dbReference type="InterPro" id="IPR002347">
    <property type="entry name" value="SDR_fam"/>
</dbReference>
<dbReference type="PRINTS" id="PR00081">
    <property type="entry name" value="GDHRDH"/>
</dbReference>
<keyword evidence="3" id="KW-1185">Reference proteome</keyword>
<dbReference type="CDD" id="cd05327">
    <property type="entry name" value="retinol-DH_like_SDR_c_like"/>
    <property type="match status" value="1"/>
</dbReference>
<evidence type="ECO:0000313" key="3">
    <source>
        <dbReference type="Proteomes" id="UP001605036"/>
    </source>
</evidence>
<accession>A0ABD1YC58</accession>
<dbReference type="PANTHER" id="PTHR48476:SF1">
    <property type="entry name" value="SHORT-CHAIN DEHYDROGENASE TIC 32, CHLOROPLASTIC-LIKE"/>
    <property type="match status" value="1"/>
</dbReference>
<evidence type="ECO:0008006" key="4">
    <source>
        <dbReference type="Google" id="ProtNLM"/>
    </source>
</evidence>
<organism evidence="2 3">
    <name type="scientific">Riccia fluitans</name>
    <dbReference type="NCBI Taxonomy" id="41844"/>
    <lineage>
        <taxon>Eukaryota</taxon>
        <taxon>Viridiplantae</taxon>
        <taxon>Streptophyta</taxon>
        <taxon>Embryophyta</taxon>
        <taxon>Marchantiophyta</taxon>
        <taxon>Marchantiopsida</taxon>
        <taxon>Marchantiidae</taxon>
        <taxon>Marchantiales</taxon>
        <taxon>Ricciaceae</taxon>
        <taxon>Riccia</taxon>
    </lineage>
</organism>
<evidence type="ECO:0000313" key="2">
    <source>
        <dbReference type="EMBL" id="KAL2623257.1"/>
    </source>
</evidence>
<name>A0ABD1YC58_9MARC</name>
<sequence>MALRWFRKENPDGVFGPSSTAEEVTAGVDASGLVAIVTGGTSGLGLETVRVLTLRGARVFLAARNLDSAAKAREEILKQQPNANINLLKVDVSSMSSVRQAAEEFLSLNLPLNLLVNNAGSTTDKFRLTEDGIEEQFATNYLGAFLLTELLLEKMKITAQQSGVEGRIVNVASMVHRDTYKSGIEYDTIKTSQGYNWLASYGQSKLAMILHAKELTRRLREEEANVTINSLHPGAITTNLLRDIAGVFHAISAVYISLWGKDIPQGAATQCYVALNPDVKGVSGEYFDDCKVSQPTAFGRDPELAKKLWDFTLVLLKECEK</sequence>
<dbReference type="PRINTS" id="PR00080">
    <property type="entry name" value="SDRFAMILY"/>
</dbReference>
<proteinExistence type="inferred from homology"/>